<evidence type="ECO:0000313" key="2">
    <source>
        <dbReference type="EMBL" id="MBB5180292.1"/>
    </source>
</evidence>
<proteinExistence type="predicted"/>
<name>A0A7W8FUX8_9BACL</name>
<evidence type="ECO:0008006" key="4">
    <source>
        <dbReference type="Google" id="ProtNLM"/>
    </source>
</evidence>
<reference evidence="2 3" key="1">
    <citation type="submission" date="2020-08" db="EMBL/GenBank/DDBJ databases">
        <title>Genomic Encyclopedia of Type Strains, Phase IV (KMG-IV): sequencing the most valuable type-strain genomes for metagenomic binning, comparative biology and taxonomic classification.</title>
        <authorList>
            <person name="Goeker M."/>
        </authorList>
    </citation>
    <scope>NUCLEOTIDE SEQUENCE [LARGE SCALE GENOMIC DNA]</scope>
    <source>
        <strain evidence="2 3">DSM 15895</strain>
    </source>
</reference>
<comment type="caution">
    <text evidence="2">The sequence shown here is derived from an EMBL/GenBank/DDBJ whole genome shotgun (WGS) entry which is preliminary data.</text>
</comment>
<accession>A0A7W8FUX8</accession>
<dbReference type="AlphaFoldDB" id="A0A7W8FUX8"/>
<keyword evidence="1" id="KW-1133">Transmembrane helix</keyword>
<keyword evidence="1" id="KW-0472">Membrane</keyword>
<sequence>MEQIFWFIYAAFLGTATVGFILHSGPLNFPVKFDLVVSVITWIGLFGFVTQNQIFEPIVWKFVFFGGLAWDIIFAFKLKKQFEHEREEVAGPTGTFFVALSTALFLGPLYYGLFQYAF</sequence>
<gene>
    <name evidence="2" type="ORF">HNQ44_001720</name>
</gene>
<dbReference type="OrthoDB" id="2427663at2"/>
<feature type="transmembrane region" description="Helical" evidence="1">
    <location>
        <begin position="58"/>
        <end position="78"/>
    </location>
</feature>
<keyword evidence="3" id="KW-1185">Reference proteome</keyword>
<feature type="transmembrane region" description="Helical" evidence="1">
    <location>
        <begin position="90"/>
        <end position="111"/>
    </location>
</feature>
<dbReference type="Proteomes" id="UP000525923">
    <property type="component" value="Unassembled WGS sequence"/>
</dbReference>
<organism evidence="2 3">
    <name type="scientific">Planococcus koreensis</name>
    <dbReference type="NCBI Taxonomy" id="112331"/>
    <lineage>
        <taxon>Bacteria</taxon>
        <taxon>Bacillati</taxon>
        <taxon>Bacillota</taxon>
        <taxon>Bacilli</taxon>
        <taxon>Bacillales</taxon>
        <taxon>Caryophanaceae</taxon>
        <taxon>Planococcus</taxon>
    </lineage>
</organism>
<dbReference type="RefSeq" id="WP_135502026.1">
    <property type="nucleotide sequence ID" value="NZ_CP181055.1"/>
</dbReference>
<dbReference type="EMBL" id="JACHHE010000004">
    <property type="protein sequence ID" value="MBB5180292.1"/>
    <property type="molecule type" value="Genomic_DNA"/>
</dbReference>
<evidence type="ECO:0000256" key="1">
    <source>
        <dbReference type="SAM" id="Phobius"/>
    </source>
</evidence>
<keyword evidence="1" id="KW-0812">Transmembrane</keyword>
<evidence type="ECO:0000313" key="3">
    <source>
        <dbReference type="Proteomes" id="UP000525923"/>
    </source>
</evidence>
<feature type="transmembrane region" description="Helical" evidence="1">
    <location>
        <begin position="6"/>
        <end position="23"/>
    </location>
</feature>
<protein>
    <recommendedName>
        <fullName evidence="4">DUF3995 domain-containing protein</fullName>
    </recommendedName>
</protein>